<accession>A0A6I3KWS1</accession>
<feature type="chain" id="PRO_5026124334" description="Secreted protein" evidence="1">
    <location>
        <begin position="26"/>
        <end position="75"/>
    </location>
</feature>
<keyword evidence="3" id="KW-1185">Reference proteome</keyword>
<dbReference type="AlphaFoldDB" id="A0A6I3KWS1"/>
<sequence length="75" mass="7131">MKTVVLKACAVAAIASGLGAAPAMAAPVGLEPAAPETASVAPVAGLVPETGSAGAYNSITCALKTFSASMPCLLT</sequence>
<protein>
    <recommendedName>
        <fullName evidence="4">Secreted protein</fullName>
    </recommendedName>
</protein>
<reference evidence="2 3" key="1">
    <citation type="submission" date="2019-11" db="EMBL/GenBank/DDBJ databases">
        <title>Nocardia sp. nov. CT2-14 isolated from soil.</title>
        <authorList>
            <person name="Kanchanasin P."/>
            <person name="Tanasupawat S."/>
            <person name="Yuki M."/>
            <person name="Kudo T."/>
        </authorList>
    </citation>
    <scope>NUCLEOTIDE SEQUENCE [LARGE SCALE GENOMIC DNA]</scope>
    <source>
        <strain evidence="2 3">CT2-14</strain>
    </source>
</reference>
<dbReference type="Proteomes" id="UP000432464">
    <property type="component" value="Unassembled WGS sequence"/>
</dbReference>
<name>A0A6I3KWS1_9NOCA</name>
<gene>
    <name evidence="2" type="ORF">GLP40_17210</name>
</gene>
<evidence type="ECO:0000313" key="3">
    <source>
        <dbReference type="Proteomes" id="UP000432464"/>
    </source>
</evidence>
<dbReference type="EMBL" id="WMBB01000007">
    <property type="protein sequence ID" value="MTE14492.1"/>
    <property type="molecule type" value="Genomic_DNA"/>
</dbReference>
<dbReference type="RefSeq" id="WP_154788912.1">
    <property type="nucleotide sequence ID" value="NZ_WMBB01000007.1"/>
</dbReference>
<evidence type="ECO:0000256" key="1">
    <source>
        <dbReference type="SAM" id="SignalP"/>
    </source>
</evidence>
<evidence type="ECO:0008006" key="4">
    <source>
        <dbReference type="Google" id="ProtNLM"/>
    </source>
</evidence>
<feature type="signal peptide" evidence="1">
    <location>
        <begin position="1"/>
        <end position="25"/>
    </location>
</feature>
<organism evidence="2 3">
    <name type="scientific">Nocardia aurantiaca</name>
    <dbReference type="NCBI Taxonomy" id="2675850"/>
    <lineage>
        <taxon>Bacteria</taxon>
        <taxon>Bacillati</taxon>
        <taxon>Actinomycetota</taxon>
        <taxon>Actinomycetes</taxon>
        <taxon>Mycobacteriales</taxon>
        <taxon>Nocardiaceae</taxon>
        <taxon>Nocardia</taxon>
    </lineage>
</organism>
<comment type="caution">
    <text evidence="2">The sequence shown here is derived from an EMBL/GenBank/DDBJ whole genome shotgun (WGS) entry which is preliminary data.</text>
</comment>
<proteinExistence type="predicted"/>
<evidence type="ECO:0000313" key="2">
    <source>
        <dbReference type="EMBL" id="MTE14492.1"/>
    </source>
</evidence>
<keyword evidence="1" id="KW-0732">Signal</keyword>